<dbReference type="AlphaFoldDB" id="A0AAE1FXD9"/>
<protein>
    <submittedName>
        <fullName evidence="1">Uncharacterized protein</fullName>
    </submittedName>
</protein>
<organism evidence="1 2">
    <name type="scientific">Petrolisthes cinctipes</name>
    <name type="common">Flat porcelain crab</name>
    <dbReference type="NCBI Taxonomy" id="88211"/>
    <lineage>
        <taxon>Eukaryota</taxon>
        <taxon>Metazoa</taxon>
        <taxon>Ecdysozoa</taxon>
        <taxon>Arthropoda</taxon>
        <taxon>Crustacea</taxon>
        <taxon>Multicrustacea</taxon>
        <taxon>Malacostraca</taxon>
        <taxon>Eumalacostraca</taxon>
        <taxon>Eucarida</taxon>
        <taxon>Decapoda</taxon>
        <taxon>Pleocyemata</taxon>
        <taxon>Anomura</taxon>
        <taxon>Galatheoidea</taxon>
        <taxon>Porcellanidae</taxon>
        <taxon>Petrolisthes</taxon>
    </lineage>
</organism>
<evidence type="ECO:0000313" key="1">
    <source>
        <dbReference type="EMBL" id="KAK3881569.1"/>
    </source>
</evidence>
<sequence length="172" mass="20025">MGANLLHSKLRICLAIKSHIINTYTTYKFSPWVICDPPFCGNKFPLSTTTLRYMYLQKLPPQVRITLAALDSTTTDLDFALAADRMLTQLLHRNEETDISLVVWWTGWRVLKHESPAVQNGKIETEHLATKSKKPHLLQQPYRRSPHRYDRHHSKPHFPFSITYDDEENKLA</sequence>
<evidence type="ECO:0000313" key="2">
    <source>
        <dbReference type="Proteomes" id="UP001286313"/>
    </source>
</evidence>
<dbReference type="EMBL" id="JAWQEG010001202">
    <property type="protein sequence ID" value="KAK3881569.1"/>
    <property type="molecule type" value="Genomic_DNA"/>
</dbReference>
<name>A0AAE1FXD9_PETCI</name>
<reference evidence="1" key="1">
    <citation type="submission" date="2023-10" db="EMBL/GenBank/DDBJ databases">
        <title>Genome assemblies of two species of porcelain crab, Petrolisthes cinctipes and Petrolisthes manimaculis (Anomura: Porcellanidae).</title>
        <authorList>
            <person name="Angst P."/>
        </authorList>
    </citation>
    <scope>NUCLEOTIDE SEQUENCE</scope>
    <source>
        <strain evidence="1">PB745_01</strain>
        <tissue evidence="1">Gill</tissue>
    </source>
</reference>
<accession>A0AAE1FXD9</accession>
<gene>
    <name evidence="1" type="ORF">Pcinc_013999</name>
</gene>
<comment type="caution">
    <text evidence="1">The sequence shown here is derived from an EMBL/GenBank/DDBJ whole genome shotgun (WGS) entry which is preliminary data.</text>
</comment>
<proteinExistence type="predicted"/>
<keyword evidence="2" id="KW-1185">Reference proteome</keyword>
<dbReference type="Proteomes" id="UP001286313">
    <property type="component" value="Unassembled WGS sequence"/>
</dbReference>